<dbReference type="SUPFAM" id="SSF46557">
    <property type="entry name" value="GreA transcript cleavage protein, N-terminal domain"/>
    <property type="match status" value="1"/>
</dbReference>
<dbReference type="Gene3D" id="3.10.50.30">
    <property type="entry name" value="Transcription elongation factor, GreA/GreB, C-terminal domain"/>
    <property type="match status" value="1"/>
</dbReference>
<keyword evidence="12" id="KW-0648">Protein biosynthesis</keyword>
<dbReference type="NCBIfam" id="NF001263">
    <property type="entry name" value="PRK00226.1-4"/>
    <property type="match status" value="1"/>
</dbReference>
<dbReference type="GO" id="GO:0003746">
    <property type="term" value="F:translation elongation factor activity"/>
    <property type="evidence" value="ECO:0007669"/>
    <property type="project" value="UniProtKB-KW"/>
</dbReference>
<keyword evidence="12" id="KW-0251">Elongation factor</keyword>
<evidence type="ECO:0000256" key="1">
    <source>
        <dbReference type="ARBA" id="ARBA00008213"/>
    </source>
</evidence>
<evidence type="ECO:0000256" key="2">
    <source>
        <dbReference type="ARBA" id="ARBA00013729"/>
    </source>
</evidence>
<dbReference type="InterPro" id="IPR023459">
    <property type="entry name" value="Tscrpt_elong_fac_GreA/B_fam"/>
</dbReference>
<dbReference type="GO" id="GO:0003677">
    <property type="term" value="F:DNA binding"/>
    <property type="evidence" value="ECO:0007669"/>
    <property type="project" value="UniProtKB-UniRule"/>
</dbReference>
<evidence type="ECO:0000256" key="8">
    <source>
        <dbReference type="HAMAP-Rule" id="MF_00105"/>
    </source>
</evidence>
<name>A0A2H0RN11_9BACT</name>
<evidence type="ECO:0000313" key="13">
    <source>
        <dbReference type="Proteomes" id="UP000230084"/>
    </source>
</evidence>
<comment type="similarity">
    <text evidence="1 8 9">Belongs to the GreA/GreB family.</text>
</comment>
<proteinExistence type="inferred from homology"/>
<evidence type="ECO:0000256" key="4">
    <source>
        <dbReference type="ARBA" id="ARBA00023125"/>
    </source>
</evidence>
<evidence type="ECO:0000259" key="11">
    <source>
        <dbReference type="Pfam" id="PF03449"/>
    </source>
</evidence>
<dbReference type="Pfam" id="PF03449">
    <property type="entry name" value="GreA_GreB_N"/>
    <property type="match status" value="1"/>
</dbReference>
<gene>
    <name evidence="8" type="primary">greA</name>
    <name evidence="12" type="ORF">COV06_00835</name>
</gene>
<keyword evidence="4 8" id="KW-0238">DNA-binding</keyword>
<dbReference type="GO" id="GO:0006354">
    <property type="term" value="P:DNA-templated transcription elongation"/>
    <property type="evidence" value="ECO:0007669"/>
    <property type="project" value="TreeGrafter"/>
</dbReference>
<dbReference type="InterPro" id="IPR022691">
    <property type="entry name" value="Tscrpt_elong_fac_GreA/B_N"/>
</dbReference>
<dbReference type="AlphaFoldDB" id="A0A2H0RN11"/>
<accession>A0A2H0RN11</accession>
<dbReference type="FunFam" id="1.10.287.180:FF:000001">
    <property type="entry name" value="Transcription elongation factor GreA"/>
    <property type="match status" value="1"/>
</dbReference>
<dbReference type="NCBIfam" id="TIGR01462">
    <property type="entry name" value="greA"/>
    <property type="match status" value="1"/>
</dbReference>
<dbReference type="PIRSF" id="PIRSF006092">
    <property type="entry name" value="GreA_GreB"/>
    <property type="match status" value="1"/>
</dbReference>
<keyword evidence="3 8" id="KW-0805">Transcription regulation</keyword>
<dbReference type="InterPro" id="IPR028624">
    <property type="entry name" value="Tscrpt_elong_fac_GreA/B"/>
</dbReference>
<evidence type="ECO:0000256" key="5">
    <source>
        <dbReference type="ARBA" id="ARBA00023163"/>
    </source>
</evidence>
<evidence type="ECO:0000256" key="9">
    <source>
        <dbReference type="RuleBase" id="RU000556"/>
    </source>
</evidence>
<dbReference type="PANTHER" id="PTHR30437:SF4">
    <property type="entry name" value="TRANSCRIPTION ELONGATION FACTOR GREA"/>
    <property type="match status" value="1"/>
</dbReference>
<comment type="caution">
    <text evidence="12">The sequence shown here is derived from an EMBL/GenBank/DDBJ whole genome shotgun (WGS) entry which is preliminary data.</text>
</comment>
<evidence type="ECO:0000256" key="7">
    <source>
        <dbReference type="ARBA" id="ARBA00030776"/>
    </source>
</evidence>
<dbReference type="GO" id="GO:0070063">
    <property type="term" value="F:RNA polymerase binding"/>
    <property type="evidence" value="ECO:0007669"/>
    <property type="project" value="InterPro"/>
</dbReference>
<feature type="domain" description="Transcription elongation factor GreA/GreB C-terminal" evidence="10">
    <location>
        <begin position="89"/>
        <end position="153"/>
    </location>
</feature>
<feature type="domain" description="Transcription elongation factor GreA/GreB N-terminal" evidence="11">
    <location>
        <begin position="6"/>
        <end position="75"/>
    </location>
</feature>
<evidence type="ECO:0000259" key="10">
    <source>
        <dbReference type="Pfam" id="PF01272"/>
    </source>
</evidence>
<dbReference type="InterPro" id="IPR036953">
    <property type="entry name" value="GreA/GreB_C_sf"/>
</dbReference>
<dbReference type="InterPro" id="IPR001437">
    <property type="entry name" value="Tscrpt_elong_fac_GreA/B_C"/>
</dbReference>
<dbReference type="SUPFAM" id="SSF54534">
    <property type="entry name" value="FKBP-like"/>
    <property type="match status" value="1"/>
</dbReference>
<dbReference type="InterPro" id="IPR036805">
    <property type="entry name" value="Tscrpt_elong_fac_GreA/B_N_sf"/>
</dbReference>
<dbReference type="Pfam" id="PF01272">
    <property type="entry name" value="GreA_GreB"/>
    <property type="match status" value="1"/>
</dbReference>
<evidence type="ECO:0000313" key="12">
    <source>
        <dbReference type="EMBL" id="PIR47932.1"/>
    </source>
</evidence>
<dbReference type="HAMAP" id="MF_00105">
    <property type="entry name" value="GreA_GreB"/>
    <property type="match status" value="1"/>
</dbReference>
<dbReference type="InterPro" id="IPR006359">
    <property type="entry name" value="Tscrpt_elong_fac_GreA"/>
</dbReference>
<evidence type="ECO:0000256" key="3">
    <source>
        <dbReference type="ARBA" id="ARBA00023015"/>
    </source>
</evidence>
<protein>
    <recommendedName>
        <fullName evidence="2 8">Transcription elongation factor GreA</fullName>
    </recommendedName>
    <alternativeName>
        <fullName evidence="7 8">Transcript cleavage factor GreA</fullName>
    </alternativeName>
</protein>
<keyword evidence="5 8" id="KW-0804">Transcription</keyword>
<dbReference type="EMBL" id="PCYM01000001">
    <property type="protein sequence ID" value="PIR47932.1"/>
    <property type="molecule type" value="Genomic_DNA"/>
</dbReference>
<dbReference type="Proteomes" id="UP000230084">
    <property type="component" value="Unassembled WGS sequence"/>
</dbReference>
<sequence>MTDTHYMSQEKLDELIQELQERKTAGRKEIAVTLEYAKSLGDLSENFEYHDAKDRQATNEKRIIILEDMIKNAVIIQQQSGGSVIDLGVTFLVERDQKEMTFQIVGSNEANPLEGKISNESPMGEAFIGARVGEVVVVETPAGHAQYTVKAIH</sequence>
<dbReference type="PANTHER" id="PTHR30437">
    <property type="entry name" value="TRANSCRIPTION ELONGATION FACTOR GREA"/>
    <property type="match status" value="1"/>
</dbReference>
<dbReference type="Gene3D" id="1.10.287.180">
    <property type="entry name" value="Transcription elongation factor, GreA/GreB, N-terminal domain"/>
    <property type="match status" value="1"/>
</dbReference>
<comment type="function">
    <text evidence="6 8 9">Necessary for efficient RNA polymerase transcription elongation past template-encoded arresting sites. The arresting sites in DNA have the property of trapping a certain fraction of elongating RNA polymerases that pass through, resulting in locked ternary complexes. Cleavage of the nascent transcript by cleavage factors such as GreA or GreB allows the resumption of elongation from the new 3'terminus. GreA releases sequences of 2 to 3 nucleotides.</text>
</comment>
<organism evidence="12 13">
    <name type="scientific">Candidatus Uhrbacteria bacterium CG10_big_fil_rev_8_21_14_0_10_50_16</name>
    <dbReference type="NCBI Taxonomy" id="1975039"/>
    <lineage>
        <taxon>Bacteria</taxon>
        <taxon>Candidatus Uhriibacteriota</taxon>
    </lineage>
</organism>
<evidence type="ECO:0000256" key="6">
    <source>
        <dbReference type="ARBA" id="ARBA00024916"/>
    </source>
</evidence>
<dbReference type="GO" id="GO:0032784">
    <property type="term" value="P:regulation of DNA-templated transcription elongation"/>
    <property type="evidence" value="ECO:0007669"/>
    <property type="project" value="UniProtKB-UniRule"/>
</dbReference>
<reference evidence="12 13" key="1">
    <citation type="submission" date="2017-09" db="EMBL/GenBank/DDBJ databases">
        <title>Depth-based differentiation of microbial function through sediment-hosted aquifers and enrichment of novel symbionts in the deep terrestrial subsurface.</title>
        <authorList>
            <person name="Probst A.J."/>
            <person name="Ladd B."/>
            <person name="Jarett J.K."/>
            <person name="Geller-Mcgrath D.E."/>
            <person name="Sieber C.M."/>
            <person name="Emerson J.B."/>
            <person name="Anantharaman K."/>
            <person name="Thomas B.C."/>
            <person name="Malmstrom R."/>
            <person name="Stieglmeier M."/>
            <person name="Klingl A."/>
            <person name="Woyke T."/>
            <person name="Ryan C.M."/>
            <person name="Banfield J.F."/>
        </authorList>
    </citation>
    <scope>NUCLEOTIDE SEQUENCE [LARGE SCALE GENOMIC DNA]</scope>
    <source>
        <strain evidence="12">CG10_big_fil_rev_8_21_14_0_10_50_16</strain>
    </source>
</reference>